<dbReference type="eggNOG" id="ENOG502SA9I">
    <property type="taxonomic scope" value="Eukaryota"/>
</dbReference>
<feature type="region of interest" description="Disordered" evidence="1">
    <location>
        <begin position="781"/>
        <end position="831"/>
    </location>
</feature>
<feature type="region of interest" description="Disordered" evidence="1">
    <location>
        <begin position="619"/>
        <end position="644"/>
    </location>
</feature>
<dbReference type="AlphaFoldDB" id="R0ID19"/>
<dbReference type="GeneID" id="19404827"/>
<evidence type="ECO:0000313" key="3">
    <source>
        <dbReference type="Proteomes" id="UP000016935"/>
    </source>
</evidence>
<gene>
    <name evidence="2" type="ORF">SETTUDRAFT_43108</name>
</gene>
<dbReference type="RefSeq" id="XP_008028861.1">
    <property type="nucleotide sequence ID" value="XM_008030670.1"/>
</dbReference>
<feature type="compositionally biased region" description="Pro residues" evidence="1">
    <location>
        <begin position="624"/>
        <end position="633"/>
    </location>
</feature>
<evidence type="ECO:0000256" key="1">
    <source>
        <dbReference type="SAM" id="MobiDB-lite"/>
    </source>
</evidence>
<dbReference type="Proteomes" id="UP000016935">
    <property type="component" value="Unassembled WGS sequence"/>
</dbReference>
<dbReference type="HOGENOM" id="CLU_022553_0_0_1"/>
<evidence type="ECO:0000313" key="2">
    <source>
        <dbReference type="EMBL" id="EOA83260.1"/>
    </source>
</evidence>
<dbReference type="OrthoDB" id="185373at2759"/>
<accession>R0ID19</accession>
<reference evidence="2 3" key="2">
    <citation type="journal article" date="2013" name="PLoS Genet.">
        <title>Comparative genome structure, secondary metabolite, and effector coding capacity across Cochliobolus pathogens.</title>
        <authorList>
            <person name="Condon B.J."/>
            <person name="Leng Y."/>
            <person name="Wu D."/>
            <person name="Bushley K.E."/>
            <person name="Ohm R.A."/>
            <person name="Otillar R."/>
            <person name="Martin J."/>
            <person name="Schackwitz W."/>
            <person name="Grimwood J."/>
            <person name="MohdZainudin N."/>
            <person name="Xue C."/>
            <person name="Wang R."/>
            <person name="Manning V.A."/>
            <person name="Dhillon B."/>
            <person name="Tu Z.J."/>
            <person name="Steffenson B.J."/>
            <person name="Salamov A."/>
            <person name="Sun H."/>
            <person name="Lowry S."/>
            <person name="LaButti K."/>
            <person name="Han J."/>
            <person name="Copeland A."/>
            <person name="Lindquist E."/>
            <person name="Barry K."/>
            <person name="Schmutz J."/>
            <person name="Baker S.E."/>
            <person name="Ciuffetti L.M."/>
            <person name="Grigoriev I.V."/>
            <person name="Zhong S."/>
            <person name="Turgeon B.G."/>
        </authorList>
    </citation>
    <scope>NUCLEOTIDE SEQUENCE [LARGE SCALE GENOMIC DNA]</scope>
    <source>
        <strain evidence="3">28A</strain>
    </source>
</reference>
<dbReference type="EMBL" id="KB908833">
    <property type="protein sequence ID" value="EOA83260.1"/>
    <property type="molecule type" value="Genomic_DNA"/>
</dbReference>
<name>R0ID19_EXST2</name>
<protein>
    <submittedName>
        <fullName evidence="2">Uncharacterized protein</fullName>
    </submittedName>
</protein>
<reference evidence="2 3" key="1">
    <citation type="journal article" date="2012" name="PLoS Pathog.">
        <title>Diverse lifestyles and strategies of plant pathogenesis encoded in the genomes of eighteen Dothideomycetes fungi.</title>
        <authorList>
            <person name="Ohm R.A."/>
            <person name="Feau N."/>
            <person name="Henrissat B."/>
            <person name="Schoch C.L."/>
            <person name="Horwitz B.A."/>
            <person name="Barry K.W."/>
            <person name="Condon B.J."/>
            <person name="Copeland A.C."/>
            <person name="Dhillon B."/>
            <person name="Glaser F."/>
            <person name="Hesse C.N."/>
            <person name="Kosti I."/>
            <person name="LaButti K."/>
            <person name="Lindquist E.A."/>
            <person name="Lucas S."/>
            <person name="Salamov A.A."/>
            <person name="Bradshaw R.E."/>
            <person name="Ciuffetti L."/>
            <person name="Hamelin R.C."/>
            <person name="Kema G.H.J."/>
            <person name="Lawrence C."/>
            <person name="Scott J.A."/>
            <person name="Spatafora J.W."/>
            <person name="Turgeon B.G."/>
            <person name="de Wit P.J.G.M."/>
            <person name="Zhong S."/>
            <person name="Goodwin S.B."/>
            <person name="Grigoriev I.V."/>
        </authorList>
    </citation>
    <scope>NUCLEOTIDE SEQUENCE [LARGE SCALE GENOMIC DNA]</scope>
    <source>
        <strain evidence="3">28A</strain>
    </source>
</reference>
<feature type="compositionally biased region" description="Low complexity" evidence="1">
    <location>
        <begin position="806"/>
        <end position="816"/>
    </location>
</feature>
<keyword evidence="3" id="KW-1185">Reference proteome</keyword>
<sequence length="831" mass="92563">MQKISRTSLASIVCPSAPFLAPRLLRTAVPAAVAASPCAPSPRLQRAGYAIATAIHGKARVRRVSADKEKRVPPLSEDEAKILRLTSQFRTACEARNVHMIMDLYPTLVAANMLTSYDTRRISQALHVRTRNEHDRGKQSELFPFVQQVVADIRKGRLPPHHYAFVHLFGIYKDCARWDEGYELWQWLVQQDDRYVSQAAYGAAIELMAYGEIMRHPELEALYADGLKRFPGTFAEYHLSPDAIIPDRSQLTTIAGIPTILLQGILTARILARDWKHAYLALDTALRIFPTQTPPRYFELFMAERPLGEAYTAFMVACRAGIVLRPTHVTALLTKLRAATVTASHSMTDSMMLLRAMANAVYGYLEAGGQLESIHVASFLRTFEQILPEPPAGEDYGGETAEMRNMLVIAAHEIVSGLIQAGMPPQIQPFVSLISIAGKLRVPNLLTTAVQDIKTAGLELGEIGTRSVITSAGLLKDKDLIEEYWLQVVSTAEKNSGLIPMEDWVTFTKACRRADHTDYFRSQLLKLPHAITERIERSILQRIVQPEVPSPKNEEYQLMSLEQLQSDLSQLKDQMKNIEAVVMSGQPLDVLKSPFYMHLDPEYPSLGTEEDLRSIYEEFTTDPHQPPPPPPADGKPIPAARSPTGIPLDELRFRNWVTIHEMMDSAESYESDFQYALDMATKSGTPLKGSPEILYLRKQNPRLLPAPELAKRIKALRATGSHDLGFFRKVGSDGPGEIYKQTAKARLRKHIAKDEGESVVQRGKNAPRLVYYVGLESDSKVLGESKRRSKIRKVPSSDRAAEEEAALLFEESSSSHGGEGEQTKPASPASS</sequence>
<organism evidence="2 3">
    <name type="scientific">Exserohilum turcicum (strain 28A)</name>
    <name type="common">Northern leaf blight fungus</name>
    <name type="synonym">Setosphaeria turcica</name>
    <dbReference type="NCBI Taxonomy" id="671987"/>
    <lineage>
        <taxon>Eukaryota</taxon>
        <taxon>Fungi</taxon>
        <taxon>Dikarya</taxon>
        <taxon>Ascomycota</taxon>
        <taxon>Pezizomycotina</taxon>
        <taxon>Dothideomycetes</taxon>
        <taxon>Pleosporomycetidae</taxon>
        <taxon>Pleosporales</taxon>
        <taxon>Pleosporineae</taxon>
        <taxon>Pleosporaceae</taxon>
        <taxon>Exserohilum</taxon>
    </lineage>
</organism>
<proteinExistence type="predicted"/>
<dbReference type="STRING" id="671987.R0ID19"/>